<evidence type="ECO:0000313" key="3">
    <source>
        <dbReference type="RefSeq" id="XP_015591092.1"/>
    </source>
</evidence>
<reference evidence="3" key="1">
    <citation type="submission" date="2025-08" db="UniProtKB">
        <authorList>
            <consortium name="RefSeq"/>
        </authorList>
    </citation>
    <scope>IDENTIFICATION</scope>
</reference>
<dbReference type="KEGG" id="ccin:107265795"/>
<dbReference type="AlphaFoldDB" id="A0AAJ7BPJ3"/>
<gene>
    <name evidence="3" type="primary">LOC107265795</name>
</gene>
<keyword evidence="1" id="KW-0812">Transmembrane</keyword>
<feature type="transmembrane region" description="Helical" evidence="1">
    <location>
        <begin position="65"/>
        <end position="89"/>
    </location>
</feature>
<protein>
    <submittedName>
        <fullName evidence="3">Uncharacterized protein LOC107265795</fullName>
    </submittedName>
</protein>
<dbReference type="GeneID" id="107265795"/>
<dbReference type="RefSeq" id="XP_015591092.1">
    <property type="nucleotide sequence ID" value="XM_015735606.2"/>
</dbReference>
<name>A0AAJ7BPJ3_CEPCN</name>
<keyword evidence="1" id="KW-1133">Transmembrane helix</keyword>
<evidence type="ECO:0000256" key="1">
    <source>
        <dbReference type="SAM" id="Phobius"/>
    </source>
</evidence>
<evidence type="ECO:0000313" key="2">
    <source>
        <dbReference type="Proteomes" id="UP000694920"/>
    </source>
</evidence>
<sequence length="216" mass="25336">MLSILKCASLRQKIPTCMKSVLVNSVRNMNLHIKKPRPRIIDILRTKDNIPPNFDLIYRTSAEKFWIYTDYASTIMLVFMGTLSVYVVFSMENLEFPLVDNKREFIIVKQKYQLVLPFLITYCLLIAAKVFSYKFTRRIYFDGDSTYKAVFNGLLPFQKRIMTISKGTVKKAKPSEILSWKHYQYLVNGHKIYLVENDFLSSAELYNFCPEAEYSL</sequence>
<dbReference type="Proteomes" id="UP000694920">
    <property type="component" value="Unplaced"/>
</dbReference>
<keyword evidence="1" id="KW-0472">Membrane</keyword>
<organism evidence="2 3">
    <name type="scientific">Cephus cinctus</name>
    <name type="common">Wheat stem sawfly</name>
    <dbReference type="NCBI Taxonomy" id="211228"/>
    <lineage>
        <taxon>Eukaryota</taxon>
        <taxon>Metazoa</taxon>
        <taxon>Ecdysozoa</taxon>
        <taxon>Arthropoda</taxon>
        <taxon>Hexapoda</taxon>
        <taxon>Insecta</taxon>
        <taxon>Pterygota</taxon>
        <taxon>Neoptera</taxon>
        <taxon>Endopterygota</taxon>
        <taxon>Hymenoptera</taxon>
        <taxon>Cephoidea</taxon>
        <taxon>Cephidae</taxon>
        <taxon>Cephus</taxon>
    </lineage>
</organism>
<accession>A0AAJ7BPJ3</accession>
<feature type="transmembrane region" description="Helical" evidence="1">
    <location>
        <begin position="112"/>
        <end position="131"/>
    </location>
</feature>
<proteinExistence type="predicted"/>
<keyword evidence="2" id="KW-1185">Reference proteome</keyword>